<comment type="caution">
    <text evidence="1">The sequence shown here is derived from an EMBL/GenBank/DDBJ whole genome shotgun (WGS) entry which is preliminary data.</text>
</comment>
<evidence type="ECO:0000313" key="2">
    <source>
        <dbReference type="Proteomes" id="UP001056778"/>
    </source>
</evidence>
<dbReference type="EMBL" id="CM043023">
    <property type="protein sequence ID" value="KAI4454438.1"/>
    <property type="molecule type" value="Genomic_DNA"/>
</dbReference>
<organism evidence="1 2">
    <name type="scientific">Holotrichia oblita</name>
    <name type="common">Chafer beetle</name>
    <dbReference type="NCBI Taxonomy" id="644536"/>
    <lineage>
        <taxon>Eukaryota</taxon>
        <taxon>Metazoa</taxon>
        <taxon>Ecdysozoa</taxon>
        <taxon>Arthropoda</taxon>
        <taxon>Hexapoda</taxon>
        <taxon>Insecta</taxon>
        <taxon>Pterygota</taxon>
        <taxon>Neoptera</taxon>
        <taxon>Endopterygota</taxon>
        <taxon>Coleoptera</taxon>
        <taxon>Polyphaga</taxon>
        <taxon>Scarabaeiformia</taxon>
        <taxon>Scarabaeidae</taxon>
        <taxon>Melolonthinae</taxon>
        <taxon>Holotrichia</taxon>
    </lineage>
</organism>
<protein>
    <submittedName>
        <fullName evidence="1">Chitinase</fullName>
    </submittedName>
</protein>
<evidence type="ECO:0000313" key="1">
    <source>
        <dbReference type="EMBL" id="KAI4454438.1"/>
    </source>
</evidence>
<dbReference type="Proteomes" id="UP001056778">
    <property type="component" value="Chromosome 9"/>
</dbReference>
<gene>
    <name evidence="1" type="ORF">MML48_9g00010388</name>
</gene>
<accession>A0ACB9SGJ1</accession>
<keyword evidence="2" id="KW-1185">Reference proteome</keyword>
<reference evidence="1" key="1">
    <citation type="submission" date="2022-04" db="EMBL/GenBank/DDBJ databases">
        <title>Chromosome-scale genome assembly of Holotrichia oblita Faldermann.</title>
        <authorList>
            <person name="Rongchong L."/>
        </authorList>
    </citation>
    <scope>NUCLEOTIDE SEQUENCE</scope>
    <source>
        <strain evidence="1">81SQS9</strain>
    </source>
</reference>
<sequence>MWFKFVTILLFSGVTFASNTRQGKKNIVYFFSDASQPAKVVCYFSNWAIYRPDIGRYGIDDVPAGLCTHLIYSFIGVDDKTWGVLVIDPELDVGQRGFKNFTDLRTKYPGLKLEVAVGGWAEGGEKYSAMVAQKSRRDAFISSVVEFMNTYEFDGFDLDWEYPGAADRGGKFSDKDVFLYFVQELRRAFDKQGKGWEITMAVPMAKFRLDEGYHVPELCEQYLDKLFLLRLLDAVHVMSYDLRGNWAGFADTHSPLYKRPHDQWAYEKLNVNDGLQLWVNYGCSPKKLIVGIPFYGRTFTLSNSNNNYNLGTYINKEAGGGNPGPYTNASGFLAYYEICTEVQNKDAGWTVQWDEYGKVPYCYKGNQWVGYENPESVQIKMEFIKSKGYGGAMTWAIDMDDFHGLCGPSNVLMHILHANMKGYTVPEPTMSTTPRPEWAKPPSTTAEGIVAKPTKPPGAWVPDASTTTTKPVHASSTAPAMTEKPPQPPAQPPAQQPAQPPALPEVVPDSDKHIDCNGKDFIPDKDCMKNCQVESVFALKCTKNSDDGCGGEHHGANDLVKRINLLDAVYLAKSAWNQVTSETVENCFSKAGFTFNSQEYPTAFYVDFEPEDELALNLLTEIQKRCIAGVSEQSLNDFYHVDDNLPGERSPLDLRVSLQEQISEVQDISDDSTDELEPSDRQDGRN</sequence>
<proteinExistence type="predicted"/>
<name>A0ACB9SGJ1_HOLOL</name>